<dbReference type="PANTHER" id="PTHR36057:SF1">
    <property type="entry name" value="LIPOPROTEIN LIPID ATTACHMENT SITE-LIKE PROTEIN, PUTATIVE (DUF1223)-RELATED"/>
    <property type="match status" value="1"/>
</dbReference>
<dbReference type="HOGENOM" id="CLU_065609_1_0_1"/>
<dbReference type="OMA" id="LPIDYWD"/>
<evidence type="ECO:0000313" key="3">
    <source>
        <dbReference type="Proteomes" id="UP000017836"/>
    </source>
</evidence>
<protein>
    <recommendedName>
        <fullName evidence="4">DUF1223 domain-containing protein</fullName>
    </recommendedName>
</protein>
<accession>W1P7E9</accession>
<proteinExistence type="predicted"/>
<dbReference type="eggNOG" id="ENOG502QQGJ">
    <property type="taxonomic scope" value="Eukaryota"/>
</dbReference>
<feature type="region of interest" description="Disordered" evidence="1">
    <location>
        <begin position="20"/>
        <end position="42"/>
    </location>
</feature>
<dbReference type="SUPFAM" id="SSF52833">
    <property type="entry name" value="Thioredoxin-like"/>
    <property type="match status" value="1"/>
</dbReference>
<evidence type="ECO:0000256" key="1">
    <source>
        <dbReference type="SAM" id="MobiDB-lite"/>
    </source>
</evidence>
<dbReference type="InterPro" id="IPR036249">
    <property type="entry name" value="Thioredoxin-like_sf"/>
</dbReference>
<dbReference type="Pfam" id="PF06764">
    <property type="entry name" value="DUF1223"/>
    <property type="match status" value="1"/>
</dbReference>
<dbReference type="AlphaFoldDB" id="W1P7E9"/>
<dbReference type="InterPro" id="IPR010634">
    <property type="entry name" value="DUF1223"/>
</dbReference>
<dbReference type="KEGG" id="atr:18431667"/>
<evidence type="ECO:0008006" key="4">
    <source>
        <dbReference type="Google" id="ProtNLM"/>
    </source>
</evidence>
<dbReference type="Gramene" id="ERN03521">
    <property type="protein sequence ID" value="ERN03521"/>
    <property type="gene ID" value="AMTR_s00003p00270810"/>
</dbReference>
<sequence>MAPRFFRCFYGGSHGDDLPENAAKVHTTGGAPAGDSSDDQKKGGGHVLVELFTSQGCATSPEAELLISRLGRGDLQNEVPVIVLAYHVEYWDYLGWKDPYGSSLWSVRQKAYVEALRMDSIYTPQVVVQGRSQCLGTKEQELLSEIRSAARFPGPNMQATFQRPSQDTLQVSLAGPLRSKVDSKGMDVMAALYESNVVTDCSKGENKGRVLTNDFVVRKLEKLCTVRDISAKKNVNGSITFSLWDGFSSNKCGVVVFVQNSSLQSFGSQHFQLPDNL</sequence>
<dbReference type="Proteomes" id="UP000017836">
    <property type="component" value="Unassembled WGS sequence"/>
</dbReference>
<gene>
    <name evidence="2" type="ORF">AMTR_s00003p00270810</name>
</gene>
<reference evidence="3" key="1">
    <citation type="journal article" date="2013" name="Science">
        <title>The Amborella genome and the evolution of flowering plants.</title>
        <authorList>
            <consortium name="Amborella Genome Project"/>
        </authorList>
    </citation>
    <scope>NUCLEOTIDE SEQUENCE [LARGE SCALE GENOMIC DNA]</scope>
</reference>
<dbReference type="EMBL" id="KI394358">
    <property type="protein sequence ID" value="ERN03521.1"/>
    <property type="molecule type" value="Genomic_DNA"/>
</dbReference>
<dbReference type="STRING" id="13333.W1P7E9"/>
<name>W1P7E9_AMBTC</name>
<dbReference type="PANTHER" id="PTHR36057">
    <property type="match status" value="1"/>
</dbReference>
<dbReference type="OrthoDB" id="938668at2759"/>
<keyword evidence="3" id="KW-1185">Reference proteome</keyword>
<evidence type="ECO:0000313" key="2">
    <source>
        <dbReference type="EMBL" id="ERN03521.1"/>
    </source>
</evidence>
<organism evidence="2 3">
    <name type="scientific">Amborella trichopoda</name>
    <dbReference type="NCBI Taxonomy" id="13333"/>
    <lineage>
        <taxon>Eukaryota</taxon>
        <taxon>Viridiplantae</taxon>
        <taxon>Streptophyta</taxon>
        <taxon>Embryophyta</taxon>
        <taxon>Tracheophyta</taxon>
        <taxon>Spermatophyta</taxon>
        <taxon>Magnoliopsida</taxon>
        <taxon>Amborellales</taxon>
        <taxon>Amborellaceae</taxon>
        <taxon>Amborella</taxon>
    </lineage>
</organism>